<proteinExistence type="predicted"/>
<feature type="non-terminal residue" evidence="3">
    <location>
        <position position="1"/>
    </location>
</feature>
<dbReference type="Proteomes" id="UP001529510">
    <property type="component" value="Unassembled WGS sequence"/>
</dbReference>
<keyword evidence="4" id="KW-1185">Reference proteome</keyword>
<organism evidence="3 4">
    <name type="scientific">Cirrhinus mrigala</name>
    <name type="common">Mrigala</name>
    <dbReference type="NCBI Taxonomy" id="683832"/>
    <lineage>
        <taxon>Eukaryota</taxon>
        <taxon>Metazoa</taxon>
        <taxon>Chordata</taxon>
        <taxon>Craniata</taxon>
        <taxon>Vertebrata</taxon>
        <taxon>Euteleostomi</taxon>
        <taxon>Actinopterygii</taxon>
        <taxon>Neopterygii</taxon>
        <taxon>Teleostei</taxon>
        <taxon>Ostariophysi</taxon>
        <taxon>Cypriniformes</taxon>
        <taxon>Cyprinidae</taxon>
        <taxon>Labeoninae</taxon>
        <taxon>Labeonini</taxon>
        <taxon>Cirrhinus</taxon>
    </lineage>
</organism>
<dbReference type="EMBL" id="JAMKFB020000005">
    <property type="protein sequence ID" value="KAL0193303.1"/>
    <property type="molecule type" value="Genomic_DNA"/>
</dbReference>
<feature type="coiled-coil region" evidence="1">
    <location>
        <begin position="69"/>
        <end position="96"/>
    </location>
</feature>
<sequence length="97" mass="10425">EESPWSGVPPRSLSLNLKNLYTPHSDQPVTSTPAGQPENPPVSSHAESYLNLLNLRGAHTITANGKPANARSEAGLDAARREVAKLETRNSTALDER</sequence>
<reference evidence="3 4" key="1">
    <citation type="submission" date="2024-05" db="EMBL/GenBank/DDBJ databases">
        <title>Genome sequencing and assembly of Indian major carp, Cirrhinus mrigala (Hamilton, 1822).</title>
        <authorList>
            <person name="Mohindra V."/>
            <person name="Chowdhury L.M."/>
            <person name="Lal K."/>
            <person name="Jena J.K."/>
        </authorList>
    </citation>
    <scope>NUCLEOTIDE SEQUENCE [LARGE SCALE GENOMIC DNA]</scope>
    <source>
        <strain evidence="3">CM1030</strain>
        <tissue evidence="3">Blood</tissue>
    </source>
</reference>
<dbReference type="AlphaFoldDB" id="A0ABD0R4R1"/>
<keyword evidence="1" id="KW-0175">Coiled coil</keyword>
<comment type="caution">
    <text evidence="3">The sequence shown here is derived from an EMBL/GenBank/DDBJ whole genome shotgun (WGS) entry which is preliminary data.</text>
</comment>
<evidence type="ECO:0000256" key="1">
    <source>
        <dbReference type="SAM" id="Coils"/>
    </source>
</evidence>
<protein>
    <submittedName>
        <fullName evidence="3">Uncharacterized protein</fullName>
    </submittedName>
</protein>
<name>A0ABD0R4R1_CIRMR</name>
<evidence type="ECO:0000256" key="2">
    <source>
        <dbReference type="SAM" id="MobiDB-lite"/>
    </source>
</evidence>
<gene>
    <name evidence="3" type="ORF">M9458_011599</name>
</gene>
<feature type="compositionally biased region" description="Polar residues" evidence="2">
    <location>
        <begin position="13"/>
        <end position="34"/>
    </location>
</feature>
<evidence type="ECO:0000313" key="3">
    <source>
        <dbReference type="EMBL" id="KAL0193303.1"/>
    </source>
</evidence>
<evidence type="ECO:0000313" key="4">
    <source>
        <dbReference type="Proteomes" id="UP001529510"/>
    </source>
</evidence>
<feature type="region of interest" description="Disordered" evidence="2">
    <location>
        <begin position="1"/>
        <end position="45"/>
    </location>
</feature>
<accession>A0ABD0R4R1</accession>